<dbReference type="InterPro" id="IPR052389">
    <property type="entry name" value="Sec_Metab_Biosynth-Assoc"/>
</dbReference>
<evidence type="ECO:0000313" key="3">
    <source>
        <dbReference type="EMBL" id="PRO71371.1"/>
    </source>
</evidence>
<dbReference type="PANTHER" id="PTHR38110:SF1">
    <property type="entry name" value="THIOESTERASE DOMAIN-CONTAINING PROTEIN"/>
    <property type="match status" value="1"/>
</dbReference>
<evidence type="ECO:0000259" key="2">
    <source>
        <dbReference type="Pfam" id="PF20789"/>
    </source>
</evidence>
<dbReference type="Proteomes" id="UP000238949">
    <property type="component" value="Unassembled WGS sequence"/>
</dbReference>
<dbReference type="Pfam" id="PF13622">
    <property type="entry name" value="4HBT_3"/>
    <property type="match status" value="1"/>
</dbReference>
<dbReference type="Pfam" id="PF20789">
    <property type="entry name" value="4HBT_3C"/>
    <property type="match status" value="1"/>
</dbReference>
<dbReference type="Gene3D" id="2.40.160.210">
    <property type="entry name" value="Acyl-CoA thioesterase, double hotdog domain"/>
    <property type="match status" value="1"/>
</dbReference>
<feature type="domain" description="Acyl-CoA thioesterase-like C-terminal" evidence="2">
    <location>
        <begin position="134"/>
        <end position="271"/>
    </location>
</feature>
<dbReference type="AlphaFoldDB" id="A0A2S9V4K2"/>
<dbReference type="OrthoDB" id="7059210at2"/>
<dbReference type="SUPFAM" id="SSF54637">
    <property type="entry name" value="Thioesterase/thiol ester dehydrase-isomerase"/>
    <property type="match status" value="2"/>
</dbReference>
<evidence type="ECO:0000313" key="4">
    <source>
        <dbReference type="Proteomes" id="UP000238949"/>
    </source>
</evidence>
<name>A0A2S9V4K2_9ALTE</name>
<dbReference type="InterPro" id="IPR029069">
    <property type="entry name" value="HotDog_dom_sf"/>
</dbReference>
<protein>
    <submittedName>
        <fullName evidence="3">Thioesterase family protein</fullName>
    </submittedName>
</protein>
<gene>
    <name evidence="3" type="ORF">C6Y40_22685</name>
</gene>
<dbReference type="PANTHER" id="PTHR38110">
    <property type="entry name" value="CHROMOSOME 23, WHOLE GENOME SHOTGUN SEQUENCE"/>
    <property type="match status" value="1"/>
</dbReference>
<dbReference type="InterPro" id="IPR049449">
    <property type="entry name" value="TesB_ACOT8-like_N"/>
</dbReference>
<proteinExistence type="predicted"/>
<dbReference type="InterPro" id="IPR049450">
    <property type="entry name" value="ACOT8-like_C"/>
</dbReference>
<evidence type="ECO:0000259" key="1">
    <source>
        <dbReference type="Pfam" id="PF13622"/>
    </source>
</evidence>
<dbReference type="EMBL" id="PVNP01000207">
    <property type="protein sequence ID" value="PRO71371.1"/>
    <property type="molecule type" value="Genomic_DNA"/>
</dbReference>
<feature type="domain" description="Acyl-CoA thioesterase-like N-terminal HotDog" evidence="1">
    <location>
        <begin position="29"/>
        <end position="111"/>
    </location>
</feature>
<dbReference type="InterPro" id="IPR042171">
    <property type="entry name" value="Acyl-CoA_hotdog"/>
</dbReference>
<dbReference type="RefSeq" id="WP_105936669.1">
    <property type="nucleotide sequence ID" value="NZ_PVNP01000207.1"/>
</dbReference>
<comment type="caution">
    <text evidence="3">The sequence shown here is derived from an EMBL/GenBank/DDBJ whole genome shotgun (WGS) entry which is preliminary data.</text>
</comment>
<accession>A0A2S9V4K2</accession>
<organism evidence="3 4">
    <name type="scientific">Alteromonas alba</name>
    <dbReference type="NCBI Taxonomy" id="2079529"/>
    <lineage>
        <taxon>Bacteria</taxon>
        <taxon>Pseudomonadati</taxon>
        <taxon>Pseudomonadota</taxon>
        <taxon>Gammaproteobacteria</taxon>
        <taxon>Alteromonadales</taxon>
        <taxon>Alteromonadaceae</taxon>
        <taxon>Alteromonas/Salinimonas group</taxon>
        <taxon>Alteromonas</taxon>
    </lineage>
</organism>
<sequence length="273" mass="30523">MHHIDQLFASMSAVTAVSDNQWRVTHPGLPDDWGQGRTAFGGISAAMVYYALSMIVAPDRVLRTFHTNFVGPVVFDEPFEIVIEQLRSGRNMSQYLVKLNQAGKVSVCVQACYGVELTSKLHINKLPSHQFEPPDKATLMGTDADKLPRFFHHYDLAMLEGQHPFTGSAHCHYLGWMRNHAPVEQFGLTHLIALIDAWPPALVQQLGAPAPMSTVSWDLEFVNPLIPVAGNPWFAYEVNTRFAANGYAHTEAKIWDEQERLVALSRQAVVVFD</sequence>
<keyword evidence="4" id="KW-1185">Reference proteome</keyword>
<reference evidence="4" key="1">
    <citation type="journal article" date="2020" name="Int. J. Syst. Evol. Microbiol.">
        <title>Alteromonas alba sp. nov., a marine bacterium isolated from the seawater of the West Pacific Ocean.</title>
        <authorList>
            <person name="Sun C."/>
            <person name="Wu Y.-H."/>
            <person name="Xamxidin M."/>
            <person name="Cheng H."/>
            <person name="Xu X.-W."/>
        </authorList>
    </citation>
    <scope>NUCLEOTIDE SEQUENCE [LARGE SCALE GENOMIC DNA]</scope>
    <source>
        <strain evidence="4">190</strain>
    </source>
</reference>